<dbReference type="InterPro" id="IPR036852">
    <property type="entry name" value="Peptidase_S8/S53_dom_sf"/>
</dbReference>
<dbReference type="InterPro" id="IPR000209">
    <property type="entry name" value="Peptidase_S8/S53_dom"/>
</dbReference>
<keyword evidence="4" id="KW-0720">Serine protease</keyword>
<proteinExistence type="inferred from homology"/>
<evidence type="ECO:0000259" key="5">
    <source>
        <dbReference type="Pfam" id="PF00082"/>
    </source>
</evidence>
<dbReference type="EMBL" id="CP075865">
    <property type="protein sequence ID" value="QYS96683.1"/>
    <property type="molecule type" value="Genomic_DNA"/>
</dbReference>
<evidence type="ECO:0000313" key="7">
    <source>
        <dbReference type="Proteomes" id="UP000826661"/>
    </source>
</evidence>
<name>A0A8G0L6J6_9HYPO</name>
<accession>A0A8G0L6J6</accession>
<evidence type="ECO:0000256" key="2">
    <source>
        <dbReference type="ARBA" id="ARBA00022670"/>
    </source>
</evidence>
<dbReference type="InterPro" id="IPR015500">
    <property type="entry name" value="Peptidase_S8_subtilisin-rel"/>
</dbReference>
<evidence type="ECO:0000256" key="3">
    <source>
        <dbReference type="ARBA" id="ARBA00022801"/>
    </source>
</evidence>
<dbReference type="GO" id="GO:0004252">
    <property type="term" value="F:serine-type endopeptidase activity"/>
    <property type="evidence" value="ECO:0007669"/>
    <property type="project" value="InterPro"/>
</dbReference>
<dbReference type="AlphaFoldDB" id="A0A8G0L6J6"/>
<evidence type="ECO:0000313" key="6">
    <source>
        <dbReference type="EMBL" id="QYS96683.1"/>
    </source>
</evidence>
<dbReference type="PANTHER" id="PTHR43806:SF58">
    <property type="entry name" value="ALKALINE PROTEASE 1-RELATED"/>
    <property type="match status" value="1"/>
</dbReference>
<protein>
    <submittedName>
        <fullName evidence="6">Peptidase_S8 domain-containing protein</fullName>
    </submittedName>
</protein>
<dbReference type="PANTHER" id="PTHR43806">
    <property type="entry name" value="PEPTIDASE S8"/>
    <property type="match status" value="1"/>
</dbReference>
<keyword evidence="3" id="KW-0378">Hydrolase</keyword>
<dbReference type="GO" id="GO:0006508">
    <property type="term" value="P:proteolysis"/>
    <property type="evidence" value="ECO:0007669"/>
    <property type="project" value="UniProtKB-KW"/>
</dbReference>
<evidence type="ECO:0000256" key="4">
    <source>
        <dbReference type="ARBA" id="ARBA00022825"/>
    </source>
</evidence>
<gene>
    <name evidence="6" type="ORF">H0G86_003923</name>
</gene>
<dbReference type="CDD" id="cd07491">
    <property type="entry name" value="Peptidases_S8_7"/>
    <property type="match status" value="1"/>
</dbReference>
<evidence type="ECO:0000256" key="1">
    <source>
        <dbReference type="ARBA" id="ARBA00011073"/>
    </source>
</evidence>
<dbReference type="Gene3D" id="3.40.50.200">
    <property type="entry name" value="Peptidase S8/S53 domain"/>
    <property type="match status" value="1"/>
</dbReference>
<feature type="domain" description="Peptidase S8/S53" evidence="5">
    <location>
        <begin position="81"/>
        <end position="327"/>
    </location>
</feature>
<keyword evidence="7" id="KW-1185">Reference proteome</keyword>
<sequence length="422" mass="47562">MLERFKNEVKKYTEKLEIKIIPRIAGLFSKEDLNERSNDVTGSKEEGEQQHIWVKRMEQFRTALNSIHKGFPGMKVQEPNRVKVALIDDGVDLSALDIYDGIVKATGQSYCYPDNRGESPWHRSSNGHGTIMANMIVRINPWVSLYVMKLQDGPSIDGGRYIFAESAAKAIRGAIQRNVDIISMSWTIKQKIATNSSNVSSRRTLSPSERYPKSTLETNGLKLLEEAIEAAVEAKILMFCSASDDIQDGGMDCLPYQKAPHHIFRIGAALSQGQRDPHSEDKGNMDYFFPGNQVAEAWNPRSAQTVKYHNGSSVSTALSAGFASLIIYCVIIMRTYYESKPGVNDTNYIRFRDFAEALKDRDKMKMAFDSIEYKGWDDRKYLPVWGYFGTATEEINKAKSGEEKVEQLGRLAMQLCGKLNMS</sequence>
<reference evidence="6 7" key="1">
    <citation type="journal article" date="2021" name="BMC Genomics">
        <title>Telomere-to-telomere genome assembly of asparaginase-producing Trichoderma simmonsii.</title>
        <authorList>
            <person name="Chung D."/>
            <person name="Kwon Y.M."/>
            <person name="Yang Y."/>
        </authorList>
    </citation>
    <scope>NUCLEOTIDE SEQUENCE [LARGE SCALE GENOMIC DNA]</scope>
    <source>
        <strain evidence="6 7">GH-Sj1</strain>
    </source>
</reference>
<comment type="similarity">
    <text evidence="1">Belongs to the peptidase S8 family.</text>
</comment>
<dbReference type="PRINTS" id="PR00723">
    <property type="entry name" value="SUBTILISIN"/>
</dbReference>
<dbReference type="Proteomes" id="UP000826661">
    <property type="component" value="Chromosome II"/>
</dbReference>
<dbReference type="InterPro" id="IPR050131">
    <property type="entry name" value="Peptidase_S8_subtilisin-like"/>
</dbReference>
<dbReference type="Pfam" id="PF00082">
    <property type="entry name" value="Peptidase_S8"/>
    <property type="match status" value="1"/>
</dbReference>
<keyword evidence="2" id="KW-0645">Protease</keyword>
<dbReference type="SUPFAM" id="SSF52743">
    <property type="entry name" value="Subtilisin-like"/>
    <property type="match status" value="1"/>
</dbReference>
<organism evidence="6 7">
    <name type="scientific">Trichoderma simmonsii</name>
    <dbReference type="NCBI Taxonomy" id="1491479"/>
    <lineage>
        <taxon>Eukaryota</taxon>
        <taxon>Fungi</taxon>
        <taxon>Dikarya</taxon>
        <taxon>Ascomycota</taxon>
        <taxon>Pezizomycotina</taxon>
        <taxon>Sordariomycetes</taxon>
        <taxon>Hypocreomycetidae</taxon>
        <taxon>Hypocreales</taxon>
        <taxon>Hypocreaceae</taxon>
        <taxon>Trichoderma</taxon>
    </lineage>
</organism>